<feature type="compositionally biased region" description="Polar residues" evidence="1">
    <location>
        <begin position="398"/>
        <end position="409"/>
    </location>
</feature>
<name>L0PQY9_PLADU</name>
<feature type="non-terminal residue" evidence="3">
    <location>
        <position position="1"/>
    </location>
</feature>
<dbReference type="PANTHER" id="PTHR22948">
    <property type="entry name" value="TUDOR DOMAIN CONTAINING PROTEIN"/>
    <property type="match status" value="1"/>
</dbReference>
<dbReference type="InterPro" id="IPR050621">
    <property type="entry name" value="Tudor_domain_containing"/>
</dbReference>
<feature type="region of interest" description="Disordered" evidence="1">
    <location>
        <begin position="617"/>
        <end position="649"/>
    </location>
</feature>
<feature type="domain" description="Tudor" evidence="2">
    <location>
        <begin position="24"/>
        <end position="83"/>
    </location>
</feature>
<sequence length="1034" mass="112584">LDTLMDAITDYCTGLPPNQGLVEDAYIGMPCLALYSSDSVWYRATITGVEASGGVEVQFVDYGNHERTQRNKLRVISSDFMQLPMQAVSCSMYGIGCKPGDMWTQDESDKFFELSSGDSIVMTIVDINQNQDRYVVKLHEGDLNLNQTFGQMTGKILRAQPAVSASAMVPRPIRGTGSTMSPSAAAPPKTQGIDLGAFYKAYVVYALSPDKFYCQLEDQGDLLEKFMDDLNKEYAKLGPNERCLNGPAEGVACCTVYPEDNRWHRAVISKLQAGQADVRFIDYGNTETASANKLKELTGRHLLVPEFSFECSLHGVKSASGPWSEDAGYQFEQLALDKLMVLCVKGQPKPGTYQVDLVDNSTNQSVADQMVSLGIAAKDVATPAPVRSPAGRGGVSRRTASSAAPNSPRATDPKTTIVPITFAANSEYDVFMGHVNSPQQFWCQPSEHADALDEMMEKMQADYNSLAPGDLKVHHPWVGQVLSAKFTADERWYRAEIVSMERSTVKVKYVDYGNGEWLSPERFRVLKAEYTSLPRQAVECCLEGIQPADAEWKEGAISTFEDITFEKDIIFKVTKVRGKVYHGSLIQKDTGKIIENILVKQGFCKLEEEVSAVPAMGRPITKSLSPRPTGSAPLSRASSTSSEEVPPFRKQKLTSGERFKCSISWVNHPLDFFCQRLDAEELLAVLMEDMNDHYNVTNNTHSLQNPNIGQSCVARYSADNNWYRASISKIKGNEAKVLFVDYGNTEIVQIPKLRHVSKEFRVLPEQAIRCGIEGIEKPPSGWNQQVAGVFQKVCAQQVMCSVVSQNDKVTLVQLEDSSKQDVGAKLVELGVPASPSGSLANSGGGESKQFGGQSRFGGGDDRPQRGFGSQERPQRGFGGSSDGDRPQRSFGGSSDGDRPQRGFGSGSNDGDRSQRGGFGGNREERPQRGFGSGSNDGDRPQRGGFGGNREERPQRAYGGSGDRPGSGRFNQHDNRTERSDSRGGGFGDRSQGGGGFGGRDNNRRGFDQDDKPRSGFGGRSGGSSGFGGAPSAAG</sequence>
<gene>
    <name evidence="3" type="primary">tudor2</name>
</gene>
<accession>L0PQY9</accession>
<feature type="domain" description="Tudor" evidence="2">
    <location>
        <begin position="246"/>
        <end position="304"/>
    </location>
</feature>
<feature type="domain" description="Tudor" evidence="2">
    <location>
        <begin position="475"/>
        <end position="533"/>
    </location>
</feature>
<feature type="region of interest" description="Disordered" evidence="1">
    <location>
        <begin position="383"/>
        <end position="415"/>
    </location>
</feature>
<dbReference type="Gene3D" id="2.40.50.90">
    <property type="match status" value="4"/>
</dbReference>
<evidence type="ECO:0000313" key="3">
    <source>
        <dbReference type="EMBL" id="CCK33036.1"/>
    </source>
</evidence>
<feature type="compositionally biased region" description="Basic and acidic residues" evidence="1">
    <location>
        <begin position="970"/>
        <end position="981"/>
    </location>
</feature>
<feature type="compositionally biased region" description="Low complexity" evidence="1">
    <location>
        <begin position="631"/>
        <end position="642"/>
    </location>
</feature>
<feature type="region of interest" description="Disordered" evidence="1">
    <location>
        <begin position="834"/>
        <end position="1034"/>
    </location>
</feature>
<dbReference type="InterPro" id="IPR002999">
    <property type="entry name" value="Tudor"/>
</dbReference>
<dbReference type="EMBL" id="HE971747">
    <property type="protein sequence ID" value="CCK33036.1"/>
    <property type="molecule type" value="mRNA"/>
</dbReference>
<feature type="domain" description="Tudor" evidence="2">
    <location>
        <begin position="705"/>
        <end position="763"/>
    </location>
</feature>
<feature type="compositionally biased region" description="Gly residues" evidence="1">
    <location>
        <begin position="982"/>
        <end position="998"/>
    </location>
</feature>
<protein>
    <submittedName>
        <fullName evidence="3">Tudor domain protein 2</fullName>
    </submittedName>
</protein>
<feature type="compositionally biased region" description="Gly residues" evidence="1">
    <location>
        <begin position="1015"/>
        <end position="1028"/>
    </location>
</feature>
<dbReference type="PANTHER" id="PTHR22948:SF72">
    <property type="entry name" value="TUDOR DOMAIN-CONTAINING PROTEIN"/>
    <property type="match status" value="1"/>
</dbReference>
<evidence type="ECO:0000256" key="1">
    <source>
        <dbReference type="SAM" id="MobiDB-lite"/>
    </source>
</evidence>
<dbReference type="InterPro" id="IPR035437">
    <property type="entry name" value="SNase_OB-fold_sf"/>
</dbReference>
<dbReference type="Gene3D" id="2.30.30.140">
    <property type="match status" value="4"/>
</dbReference>
<dbReference type="FunFam" id="2.30.30.140:FF:000018">
    <property type="entry name" value="Serine/threonine-protein kinase 31"/>
    <property type="match status" value="2"/>
</dbReference>
<evidence type="ECO:0000259" key="2">
    <source>
        <dbReference type="PROSITE" id="PS50304"/>
    </source>
</evidence>
<reference evidence="3" key="1">
    <citation type="submission" date="2012-07" db="EMBL/GenBank/DDBJ databases">
        <title>Molecular and cellular analysis of posterior elongation in the annelid Platynereis dumerilii.</title>
        <authorList>
            <person name="Gazave E."/>
            <person name="Behague J."/>
            <person name="Laplane L."/>
            <person name="Guillou A."/>
            <person name="Demilly A."/>
            <person name="Balavoine G."/>
            <person name="Vervoort M."/>
        </authorList>
    </citation>
    <scope>NUCLEOTIDE SEQUENCE</scope>
    <source>
        <tissue evidence="3">Whole organism</tissue>
    </source>
</reference>
<dbReference type="SMART" id="SM00333">
    <property type="entry name" value="TUDOR"/>
    <property type="match status" value="4"/>
</dbReference>
<dbReference type="PROSITE" id="PS50304">
    <property type="entry name" value="TUDOR"/>
    <property type="match status" value="4"/>
</dbReference>
<dbReference type="SUPFAM" id="SSF63748">
    <property type="entry name" value="Tudor/PWWP/MBT"/>
    <property type="match status" value="4"/>
</dbReference>
<dbReference type="AlphaFoldDB" id="L0PQY9"/>
<dbReference type="Pfam" id="PF00567">
    <property type="entry name" value="TUDOR"/>
    <property type="match status" value="4"/>
</dbReference>
<proteinExistence type="evidence at transcript level"/>
<feature type="compositionally biased region" description="Basic and acidic residues" evidence="1">
    <location>
        <begin position="1000"/>
        <end position="1013"/>
    </location>
</feature>
<organism evidence="3">
    <name type="scientific">Platynereis dumerilii</name>
    <name type="common">Dumeril's clam worm</name>
    <dbReference type="NCBI Taxonomy" id="6359"/>
    <lineage>
        <taxon>Eukaryota</taxon>
        <taxon>Metazoa</taxon>
        <taxon>Spiralia</taxon>
        <taxon>Lophotrochozoa</taxon>
        <taxon>Annelida</taxon>
        <taxon>Polychaeta</taxon>
        <taxon>Errantia</taxon>
        <taxon>Phyllodocida</taxon>
        <taxon>Nereididae</taxon>
        <taxon>Platynereis</taxon>
    </lineage>
</organism>